<evidence type="ECO:0000259" key="1">
    <source>
        <dbReference type="Pfam" id="PF04248"/>
    </source>
</evidence>
<sequence>MSASGSRPPECVWDYPRPPAVQNDSRRIVVEYGGQVVAGTTRAVRVLETSHPPVFYIPSADVRTDLLRAVPGRTSCEWKGEAEYWDLVVGGDIRSRAAWSYPHPRAGYRVLTGHFAFYASRVDRCVVEGQTVKAQEGDFYGGWITTEVRGPFKGAPGTLLW</sequence>
<dbReference type="InterPro" id="IPR007361">
    <property type="entry name" value="DUF427"/>
</dbReference>
<dbReference type="EMBL" id="CP045643">
    <property type="protein sequence ID" value="QFZ78063.1"/>
    <property type="molecule type" value="Genomic_DNA"/>
</dbReference>
<dbReference type="AlphaFoldDB" id="A0A5Q0LLS1"/>
<dbReference type="KEGG" id="sfy:GFH48_36490"/>
<dbReference type="PANTHER" id="PTHR43058:SF1">
    <property type="entry name" value="DUF427 DOMAIN-CONTAINING PROTEIN"/>
    <property type="match status" value="1"/>
</dbReference>
<gene>
    <name evidence="2" type="ORF">GFH48_36490</name>
</gene>
<dbReference type="Gene3D" id="2.170.150.40">
    <property type="entry name" value="Domain of unknown function (DUF427)"/>
    <property type="match status" value="1"/>
</dbReference>
<organism evidence="2 3">
    <name type="scientific">Streptomyces fagopyri</name>
    <dbReference type="NCBI Taxonomy" id="2662397"/>
    <lineage>
        <taxon>Bacteria</taxon>
        <taxon>Bacillati</taxon>
        <taxon>Actinomycetota</taxon>
        <taxon>Actinomycetes</taxon>
        <taxon>Kitasatosporales</taxon>
        <taxon>Streptomycetaceae</taxon>
        <taxon>Streptomyces</taxon>
    </lineage>
</organism>
<dbReference type="RefSeq" id="WP_153292243.1">
    <property type="nucleotide sequence ID" value="NZ_CP045643.1"/>
</dbReference>
<protein>
    <submittedName>
        <fullName evidence="2">DUF427 domain-containing protein</fullName>
    </submittedName>
</protein>
<accession>A0A5Q0LLS1</accession>
<name>A0A5Q0LLS1_9ACTN</name>
<evidence type="ECO:0000313" key="3">
    <source>
        <dbReference type="Proteomes" id="UP000326179"/>
    </source>
</evidence>
<dbReference type="Proteomes" id="UP000326179">
    <property type="component" value="Chromosome"/>
</dbReference>
<keyword evidence="3" id="KW-1185">Reference proteome</keyword>
<dbReference type="InterPro" id="IPR038694">
    <property type="entry name" value="DUF427_sf"/>
</dbReference>
<evidence type="ECO:0000313" key="2">
    <source>
        <dbReference type="EMBL" id="QFZ78063.1"/>
    </source>
</evidence>
<dbReference type="Pfam" id="PF04248">
    <property type="entry name" value="NTP_transf_9"/>
    <property type="match status" value="1"/>
</dbReference>
<reference evidence="2 3" key="1">
    <citation type="submission" date="2019-10" db="EMBL/GenBank/DDBJ databases">
        <title>A novel species.</title>
        <authorList>
            <person name="Gao J."/>
        </authorList>
    </citation>
    <scope>NUCLEOTIDE SEQUENCE [LARGE SCALE GENOMIC DNA]</scope>
    <source>
        <strain evidence="2 3">QMT-28</strain>
    </source>
</reference>
<proteinExistence type="predicted"/>
<dbReference type="PANTHER" id="PTHR43058">
    <property type="entry name" value="SLR0655 PROTEIN"/>
    <property type="match status" value="1"/>
</dbReference>
<feature type="domain" description="DUF427" evidence="1">
    <location>
        <begin position="29"/>
        <end position="119"/>
    </location>
</feature>